<gene>
    <name evidence="1" type="ORF">O181_085285</name>
</gene>
<protein>
    <submittedName>
        <fullName evidence="1">Uncharacterized protein</fullName>
    </submittedName>
</protein>
<comment type="caution">
    <text evidence="1">The sequence shown here is derived from an EMBL/GenBank/DDBJ whole genome shotgun (WGS) entry which is preliminary data.</text>
</comment>
<reference evidence="1" key="1">
    <citation type="submission" date="2021-03" db="EMBL/GenBank/DDBJ databases">
        <title>Draft genome sequence of rust myrtle Austropuccinia psidii MF-1, a brazilian biotype.</title>
        <authorList>
            <person name="Quecine M.C."/>
            <person name="Pachon D.M.R."/>
            <person name="Bonatelli M.L."/>
            <person name="Correr F.H."/>
            <person name="Franceschini L.M."/>
            <person name="Leite T.F."/>
            <person name="Margarido G.R.A."/>
            <person name="Almeida C.A."/>
            <person name="Ferrarezi J.A."/>
            <person name="Labate C.A."/>
        </authorList>
    </citation>
    <scope>NUCLEOTIDE SEQUENCE</scope>
    <source>
        <strain evidence="1">MF-1</strain>
    </source>
</reference>
<sequence length="81" mass="8942">MLWIHVDDGALVGLSDSVIKFISSELDLHLQIKWDVAISGLVGLSIKQTNNGFEINQTELIDKPFDLLPRGITTDSPLPQN</sequence>
<dbReference type="AlphaFoldDB" id="A0A9Q3FX90"/>
<dbReference type="EMBL" id="AVOT02050496">
    <property type="protein sequence ID" value="MBW0545570.1"/>
    <property type="molecule type" value="Genomic_DNA"/>
</dbReference>
<dbReference type="OrthoDB" id="3214708at2759"/>
<dbReference type="Proteomes" id="UP000765509">
    <property type="component" value="Unassembled WGS sequence"/>
</dbReference>
<keyword evidence="2" id="KW-1185">Reference proteome</keyword>
<name>A0A9Q3FX90_9BASI</name>
<evidence type="ECO:0000313" key="1">
    <source>
        <dbReference type="EMBL" id="MBW0545570.1"/>
    </source>
</evidence>
<proteinExistence type="predicted"/>
<accession>A0A9Q3FX90</accession>
<evidence type="ECO:0000313" key="2">
    <source>
        <dbReference type="Proteomes" id="UP000765509"/>
    </source>
</evidence>
<organism evidence="1 2">
    <name type="scientific">Austropuccinia psidii MF-1</name>
    <dbReference type="NCBI Taxonomy" id="1389203"/>
    <lineage>
        <taxon>Eukaryota</taxon>
        <taxon>Fungi</taxon>
        <taxon>Dikarya</taxon>
        <taxon>Basidiomycota</taxon>
        <taxon>Pucciniomycotina</taxon>
        <taxon>Pucciniomycetes</taxon>
        <taxon>Pucciniales</taxon>
        <taxon>Sphaerophragmiaceae</taxon>
        <taxon>Austropuccinia</taxon>
    </lineage>
</organism>